<dbReference type="Proteomes" id="UP001174136">
    <property type="component" value="Unassembled WGS sequence"/>
</dbReference>
<name>A0AA47P4Z4_MERPO</name>
<organism evidence="2 3">
    <name type="scientific">Merluccius polli</name>
    <name type="common">Benguela hake</name>
    <name type="synonym">Merluccius cadenati</name>
    <dbReference type="NCBI Taxonomy" id="89951"/>
    <lineage>
        <taxon>Eukaryota</taxon>
        <taxon>Metazoa</taxon>
        <taxon>Chordata</taxon>
        <taxon>Craniata</taxon>
        <taxon>Vertebrata</taxon>
        <taxon>Euteleostomi</taxon>
        <taxon>Actinopterygii</taxon>
        <taxon>Neopterygii</taxon>
        <taxon>Teleostei</taxon>
        <taxon>Neoteleostei</taxon>
        <taxon>Acanthomorphata</taxon>
        <taxon>Zeiogadaria</taxon>
        <taxon>Gadariae</taxon>
        <taxon>Gadiformes</taxon>
        <taxon>Gadoidei</taxon>
        <taxon>Merlucciidae</taxon>
        <taxon>Merluccius</taxon>
    </lineage>
</organism>
<comment type="caution">
    <text evidence="2">The sequence shown here is derived from an EMBL/GenBank/DDBJ whole genome shotgun (WGS) entry which is preliminary data.</text>
</comment>
<accession>A0AA47P4Z4</accession>
<sequence length="808" mass="93417">MRSKGAEIARRYRERRDADPDRRRKYLEKERDKWKKDRETGNKKGVNELSEREKRGQKERSGERLKVKPEPETGPVLCYSQRHHPTPLLKLLKISATVSRGKHSKECEEETEKTVRNIRCTACKREIKTEKYKKRYHRAKKESVSKSPRTKVNALLARQKVNSPIKRALLFHTSLIEEIRRKYANAKTNREKQLIAKVVSGNILKKYKLQKHAQTAFGYSKKRAKNSVDLTYSGRRCFSRNEIRKNVTSFFLRDDVSRMTTGRKQTVTRLKKKMQKRLLTDTMKNLHRRYLSEHIGHMSYTSFCRLRPFWVVTPSSSDRDTCLCKKHENLQFIANALQSQGLLSSRNIEEMSEATMCDPKAKVCAYGECNECLLTCLPMLKTPGEENICFSQWMTEKIKKDEKESTITVKREITTTESDLNTDFQERLLHFRHHVFNIKWQFDAYRELRRSLKHNESLIHIDFSENYSCKYSEEIQSVHFGGSHKQASLHTGVLYTTGEQAPHTFCSISPSRRHDPVAIWAHLDPVLKVVRERHPEVSTLHFFSDGPATQYRQNGNFFYLSTEPYKYGFKEITWNFFEASHGKGAPDGVGGALKRSADQIVAHGGDIPDAQSLYNKLKSLDTSVELFFIPERDIESTPEVPAIAAIKGTMRIHQAISLTPGQMKYRDISCLCKRGEGVLDCPCFNLQEVTLANVPVSSDKSAACGKTPHNPRRPEMIEVKHIGEWCVVNYDNEAYPGIIMDAEGNSVKVKCMQSHGMNKFRWPSLRDDICWDHDWQVLCLTQEPQALNKRSVQIEASAWKYVEQQLQN</sequence>
<evidence type="ECO:0000313" key="3">
    <source>
        <dbReference type="Proteomes" id="UP001174136"/>
    </source>
</evidence>
<dbReference type="PANTHER" id="PTHR46601">
    <property type="entry name" value="ULP_PROTEASE DOMAIN-CONTAINING PROTEIN"/>
    <property type="match status" value="1"/>
</dbReference>
<dbReference type="PANTHER" id="PTHR46601:SF2">
    <property type="entry name" value="UBIQUITIN-LIKE PROTEASE FAMILY PROFILE DOMAIN-CONTAINING PROTEIN"/>
    <property type="match status" value="1"/>
</dbReference>
<keyword evidence="3" id="KW-1185">Reference proteome</keyword>
<reference evidence="2" key="1">
    <citation type="journal article" date="2023" name="Front. Mar. Sci.">
        <title>A new Merluccius polli reference genome to investigate the effects of global change in West African waters.</title>
        <authorList>
            <person name="Mateo J.L."/>
            <person name="Blanco-Fernandez C."/>
            <person name="Garcia-Vazquez E."/>
            <person name="Machado-Schiaffino G."/>
        </authorList>
    </citation>
    <scope>NUCLEOTIDE SEQUENCE</scope>
    <source>
        <strain evidence="2">C29</strain>
        <tissue evidence="2">Fin</tissue>
    </source>
</reference>
<feature type="compositionally biased region" description="Basic and acidic residues" evidence="1">
    <location>
        <begin position="1"/>
        <end position="71"/>
    </location>
</feature>
<proteinExistence type="predicted"/>
<feature type="region of interest" description="Disordered" evidence="1">
    <location>
        <begin position="1"/>
        <end position="80"/>
    </location>
</feature>
<gene>
    <name evidence="2" type="ORF">N1851_007762</name>
</gene>
<dbReference type="EMBL" id="JAOPHQ010001421">
    <property type="protein sequence ID" value="KAK0151071.1"/>
    <property type="molecule type" value="Genomic_DNA"/>
</dbReference>
<evidence type="ECO:0000313" key="2">
    <source>
        <dbReference type="EMBL" id="KAK0151071.1"/>
    </source>
</evidence>
<dbReference type="AlphaFoldDB" id="A0AA47P4Z4"/>
<protein>
    <submittedName>
        <fullName evidence="2">Uncharacterized protein</fullName>
    </submittedName>
</protein>
<evidence type="ECO:0000256" key="1">
    <source>
        <dbReference type="SAM" id="MobiDB-lite"/>
    </source>
</evidence>